<protein>
    <recommendedName>
        <fullName evidence="3">CRISPR-associated protein</fullName>
    </recommendedName>
</protein>
<dbReference type="AlphaFoldDB" id="A0A2J6WRU1"/>
<organism evidence="1 2">
    <name type="scientific">Chloroflexus aggregans</name>
    <dbReference type="NCBI Taxonomy" id="152260"/>
    <lineage>
        <taxon>Bacteria</taxon>
        <taxon>Bacillati</taxon>
        <taxon>Chloroflexota</taxon>
        <taxon>Chloroflexia</taxon>
        <taxon>Chloroflexales</taxon>
        <taxon>Chloroflexineae</taxon>
        <taxon>Chloroflexaceae</taxon>
        <taxon>Chloroflexus</taxon>
    </lineage>
</organism>
<proteinExistence type="predicted"/>
<evidence type="ECO:0008006" key="3">
    <source>
        <dbReference type="Google" id="ProtNLM"/>
    </source>
</evidence>
<comment type="caution">
    <text evidence="1">The sequence shown here is derived from an EMBL/GenBank/DDBJ whole genome shotgun (WGS) entry which is preliminary data.</text>
</comment>
<dbReference type="EMBL" id="PNIQ01001107">
    <property type="protein sequence ID" value="PMP73142.1"/>
    <property type="molecule type" value="Genomic_DNA"/>
</dbReference>
<reference evidence="1 2" key="1">
    <citation type="submission" date="2018-01" db="EMBL/GenBank/DDBJ databases">
        <title>Metagenomic assembled genomes from two thermal pools in the Uzon Caldera, Kamchatka, Russia.</title>
        <authorList>
            <person name="Wilkins L."/>
            <person name="Ettinger C."/>
        </authorList>
    </citation>
    <scope>NUCLEOTIDE SEQUENCE [LARGE SCALE GENOMIC DNA]</scope>
    <source>
        <strain evidence="1">ZAV-02</strain>
    </source>
</reference>
<gene>
    <name evidence="1" type="ORF">C0184_16475</name>
</gene>
<evidence type="ECO:0000313" key="2">
    <source>
        <dbReference type="Proteomes" id="UP000243376"/>
    </source>
</evidence>
<dbReference type="Proteomes" id="UP000243376">
    <property type="component" value="Unassembled WGS sequence"/>
</dbReference>
<accession>A0A2J6WRU1</accession>
<name>A0A2J6WRU1_9CHLR</name>
<feature type="non-terminal residue" evidence="1">
    <location>
        <position position="173"/>
    </location>
</feature>
<sequence length="173" mass="19209">MEALLVCNVGNRDLDCPTLPKQTSERQWAQAALAQYDKLRTTFQLRIIAKALRYLAEQSVTLVRVVLIASDQPVSVGEQFYQSDTVYTAQIIARLLADGLTPYPPVDPARIETWIIQDEHGNGCDPSDYDLTLRFLERQLLKLAAEYPNHTAFLEVTGGTPAMTTGLLIAGTE</sequence>
<evidence type="ECO:0000313" key="1">
    <source>
        <dbReference type="EMBL" id="PMP73142.1"/>
    </source>
</evidence>